<dbReference type="InterPro" id="IPR045865">
    <property type="entry name" value="ACT-like_dom_sf"/>
</dbReference>
<organism evidence="22 23">
    <name type="scientific">Massilimicrobiota timonensis</name>
    <dbReference type="NCBI Taxonomy" id="1776392"/>
    <lineage>
        <taxon>Bacteria</taxon>
        <taxon>Bacillati</taxon>
        <taxon>Bacillota</taxon>
        <taxon>Erysipelotrichia</taxon>
        <taxon>Erysipelotrichales</taxon>
        <taxon>Erysipelotrichaceae</taxon>
        <taxon>Massilimicrobiota</taxon>
    </lineage>
</organism>
<gene>
    <name evidence="22" type="primary">pheA</name>
    <name evidence="22" type="ORF">QUV98_05445</name>
</gene>
<dbReference type="InterPro" id="IPR001086">
    <property type="entry name" value="Preph_deHydtase"/>
</dbReference>
<dbReference type="PANTHER" id="PTHR21022:SF19">
    <property type="entry name" value="PREPHENATE DEHYDRATASE-RELATED"/>
    <property type="match status" value="1"/>
</dbReference>
<comment type="pathway">
    <text evidence="4">Amino-acid biosynthesis; L-phenylalanine biosynthesis; phenylpyruvate from prephenate: step 1/1.</text>
</comment>
<dbReference type="SUPFAM" id="SSF55021">
    <property type="entry name" value="ACT-like"/>
    <property type="match status" value="1"/>
</dbReference>
<evidence type="ECO:0000259" key="20">
    <source>
        <dbReference type="PROSITE" id="PS51171"/>
    </source>
</evidence>
<evidence type="ECO:0000256" key="9">
    <source>
        <dbReference type="ARBA" id="ARBA00022490"/>
    </source>
</evidence>
<name>A0ABT7UHY6_9FIRM</name>
<keyword evidence="11" id="KW-0057">Aromatic amino acid biosynthesis</keyword>
<comment type="caution">
    <text evidence="22">The sequence shown here is derived from an EMBL/GenBank/DDBJ whole genome shotgun (WGS) entry which is preliminary data.</text>
</comment>
<dbReference type="PIRSF" id="PIRSF001500">
    <property type="entry name" value="Chor_mut_pdt_Ppr"/>
    <property type="match status" value="1"/>
</dbReference>
<dbReference type="Gene3D" id="1.20.59.10">
    <property type="entry name" value="Chorismate mutase"/>
    <property type="match status" value="1"/>
</dbReference>
<dbReference type="NCBIfam" id="TIGR01805">
    <property type="entry name" value="CM_mono_grmpos"/>
    <property type="match status" value="1"/>
</dbReference>
<comment type="function">
    <text evidence="2">Catalyzes the Claisen rearrangement of chorismate to prephenate and the decarboxylation/dehydration of prephenate to phenylpyruvate.</text>
</comment>
<comment type="catalytic activity">
    <reaction evidence="1">
        <text>chorismate = prephenate</text>
        <dbReference type="Rhea" id="RHEA:13897"/>
        <dbReference type="ChEBI" id="CHEBI:29748"/>
        <dbReference type="ChEBI" id="CHEBI:29934"/>
        <dbReference type="EC" id="5.4.99.5"/>
    </reaction>
</comment>
<evidence type="ECO:0000256" key="3">
    <source>
        <dbReference type="ARBA" id="ARBA00004496"/>
    </source>
</evidence>
<keyword evidence="14 22" id="KW-0456">Lyase</keyword>
<evidence type="ECO:0000256" key="2">
    <source>
        <dbReference type="ARBA" id="ARBA00002364"/>
    </source>
</evidence>
<evidence type="ECO:0000256" key="10">
    <source>
        <dbReference type="ARBA" id="ARBA00022605"/>
    </source>
</evidence>
<keyword evidence="15" id="KW-0511">Multifunctional enzyme</keyword>
<dbReference type="InterPro" id="IPR011279">
    <property type="entry name" value="Chorismate_mutase_GmP"/>
</dbReference>
<evidence type="ECO:0000256" key="11">
    <source>
        <dbReference type="ARBA" id="ARBA00023141"/>
    </source>
</evidence>
<feature type="domain" description="ACT" evidence="21">
    <location>
        <begin position="293"/>
        <end position="372"/>
    </location>
</feature>
<dbReference type="Gene3D" id="3.40.190.10">
    <property type="entry name" value="Periplasmic binding protein-like II"/>
    <property type="match status" value="2"/>
</dbReference>
<dbReference type="Pfam" id="PF01817">
    <property type="entry name" value="CM_2"/>
    <property type="match status" value="1"/>
</dbReference>
<dbReference type="PROSITE" id="PS51168">
    <property type="entry name" value="CHORISMATE_MUT_2"/>
    <property type="match status" value="1"/>
</dbReference>
<dbReference type="RefSeq" id="WP_289527596.1">
    <property type="nucleotide sequence ID" value="NZ_JAUDCK010000014.1"/>
</dbReference>
<evidence type="ECO:0000259" key="19">
    <source>
        <dbReference type="PROSITE" id="PS51168"/>
    </source>
</evidence>
<accession>A0ABT7UHY6</accession>
<dbReference type="Gene3D" id="3.30.70.260">
    <property type="match status" value="1"/>
</dbReference>
<reference evidence="23" key="1">
    <citation type="submission" date="2023-06" db="EMBL/GenBank/DDBJ databases">
        <title>Identification and characterization of horizontal gene transfer across gut microbiota members of farm animals based on homology search.</title>
        <authorList>
            <person name="Zeman M."/>
            <person name="Kubasova T."/>
            <person name="Jahodarova E."/>
            <person name="Nykrynova M."/>
            <person name="Rychlik I."/>
        </authorList>
    </citation>
    <scope>NUCLEOTIDE SEQUENCE [LARGE SCALE GENOMIC DNA]</scope>
    <source>
        <strain evidence="23">ET341</strain>
    </source>
</reference>
<dbReference type="Proteomes" id="UP001529275">
    <property type="component" value="Unassembled WGS sequence"/>
</dbReference>
<evidence type="ECO:0000313" key="23">
    <source>
        <dbReference type="Proteomes" id="UP001529275"/>
    </source>
</evidence>
<evidence type="ECO:0000256" key="15">
    <source>
        <dbReference type="ARBA" id="ARBA00023268"/>
    </source>
</evidence>
<evidence type="ECO:0000256" key="16">
    <source>
        <dbReference type="ARBA" id="ARBA00031175"/>
    </source>
</evidence>
<evidence type="ECO:0000256" key="12">
    <source>
        <dbReference type="ARBA" id="ARBA00023222"/>
    </source>
</evidence>
<reference evidence="22 23" key="2">
    <citation type="submission" date="2023-06" db="EMBL/GenBank/DDBJ databases">
        <authorList>
            <person name="Zeman M."/>
            <person name="Kubasova T."/>
            <person name="Jahodarova E."/>
            <person name="Nykrynova M."/>
            <person name="Rychlik I."/>
        </authorList>
    </citation>
    <scope>NUCLEOTIDE SEQUENCE [LARGE SCALE GENOMIC DNA]</scope>
    <source>
        <strain evidence="22 23">ET341</strain>
    </source>
</reference>
<evidence type="ECO:0000259" key="21">
    <source>
        <dbReference type="PROSITE" id="PS51671"/>
    </source>
</evidence>
<evidence type="ECO:0000256" key="8">
    <source>
        <dbReference type="ARBA" id="ARBA00021872"/>
    </source>
</evidence>
<dbReference type="SUPFAM" id="SSF48600">
    <property type="entry name" value="Chorismate mutase II"/>
    <property type="match status" value="1"/>
</dbReference>
<feature type="domain" description="Prephenate dehydratase" evidence="20">
    <location>
        <begin position="105"/>
        <end position="281"/>
    </location>
</feature>
<dbReference type="InterPro" id="IPR008242">
    <property type="entry name" value="Chor_mutase/pphenate_deHydtase"/>
</dbReference>
<comment type="pathway">
    <text evidence="5">Metabolic intermediate biosynthesis; prephenate biosynthesis; prephenate from chorismate: step 1/1.</text>
</comment>
<comment type="catalytic activity">
    <reaction evidence="18">
        <text>prephenate + H(+) = 3-phenylpyruvate + CO2 + H2O</text>
        <dbReference type="Rhea" id="RHEA:21648"/>
        <dbReference type="ChEBI" id="CHEBI:15377"/>
        <dbReference type="ChEBI" id="CHEBI:15378"/>
        <dbReference type="ChEBI" id="CHEBI:16526"/>
        <dbReference type="ChEBI" id="CHEBI:18005"/>
        <dbReference type="ChEBI" id="CHEBI:29934"/>
        <dbReference type="EC" id="4.2.1.51"/>
    </reaction>
</comment>
<dbReference type="Pfam" id="PF00800">
    <property type="entry name" value="PDT"/>
    <property type="match status" value="1"/>
</dbReference>
<protein>
    <recommendedName>
        <fullName evidence="7">Bifunctional chorismate mutase/prephenate dehydratase</fullName>
        <ecNumber evidence="6">4.2.1.51</ecNumber>
    </recommendedName>
    <alternativeName>
        <fullName evidence="17">Chorismate mutase-prephenate dehydratase</fullName>
    </alternativeName>
    <alternativeName>
        <fullName evidence="8">Prephenate dehydratase</fullName>
    </alternativeName>
    <alternativeName>
        <fullName evidence="16">p-protein</fullName>
    </alternativeName>
</protein>
<evidence type="ECO:0000256" key="17">
    <source>
        <dbReference type="ARBA" id="ARBA00031520"/>
    </source>
</evidence>
<dbReference type="CDD" id="cd04905">
    <property type="entry name" value="ACT_CM-PDT"/>
    <property type="match status" value="1"/>
</dbReference>
<evidence type="ECO:0000256" key="5">
    <source>
        <dbReference type="ARBA" id="ARBA00004817"/>
    </source>
</evidence>
<keyword evidence="10" id="KW-0028">Amino-acid biosynthesis</keyword>
<dbReference type="InterPro" id="IPR036263">
    <property type="entry name" value="Chorismate_II_sf"/>
</dbReference>
<feature type="domain" description="Chorismate mutase" evidence="19">
    <location>
        <begin position="1"/>
        <end position="88"/>
    </location>
</feature>
<dbReference type="PANTHER" id="PTHR21022">
    <property type="entry name" value="PREPHENATE DEHYDRATASE P PROTEIN"/>
    <property type="match status" value="1"/>
</dbReference>
<dbReference type="PROSITE" id="PS51171">
    <property type="entry name" value="PREPHENATE_DEHYDR_3"/>
    <property type="match status" value="1"/>
</dbReference>
<evidence type="ECO:0000256" key="6">
    <source>
        <dbReference type="ARBA" id="ARBA00013147"/>
    </source>
</evidence>
<evidence type="ECO:0000256" key="4">
    <source>
        <dbReference type="ARBA" id="ARBA00004741"/>
    </source>
</evidence>
<keyword evidence="9" id="KW-0963">Cytoplasm</keyword>
<dbReference type="CDD" id="cd13631">
    <property type="entry name" value="PBP2_Ct-PDT_like"/>
    <property type="match status" value="1"/>
</dbReference>
<evidence type="ECO:0000256" key="18">
    <source>
        <dbReference type="ARBA" id="ARBA00047848"/>
    </source>
</evidence>
<keyword evidence="12" id="KW-0584">Phenylalanine biosynthesis</keyword>
<evidence type="ECO:0000313" key="22">
    <source>
        <dbReference type="EMBL" id="MDM8195758.1"/>
    </source>
</evidence>
<dbReference type="InterPro" id="IPR036979">
    <property type="entry name" value="CM_dom_sf"/>
</dbReference>
<dbReference type="NCBIfam" id="NF008865">
    <property type="entry name" value="PRK11898.1"/>
    <property type="match status" value="1"/>
</dbReference>
<comment type="subcellular location">
    <subcellularLocation>
        <location evidence="3">Cytoplasm</location>
    </subcellularLocation>
</comment>
<evidence type="ECO:0000256" key="1">
    <source>
        <dbReference type="ARBA" id="ARBA00000824"/>
    </source>
</evidence>
<dbReference type="PROSITE" id="PS51671">
    <property type="entry name" value="ACT"/>
    <property type="match status" value="1"/>
</dbReference>
<dbReference type="InterPro" id="IPR002701">
    <property type="entry name" value="CM_II_prokaryot"/>
</dbReference>
<dbReference type="EMBL" id="JAUDCK010000014">
    <property type="protein sequence ID" value="MDM8195758.1"/>
    <property type="molecule type" value="Genomic_DNA"/>
</dbReference>
<proteinExistence type="predicted"/>
<evidence type="ECO:0000256" key="13">
    <source>
        <dbReference type="ARBA" id="ARBA00023235"/>
    </source>
</evidence>
<dbReference type="InterPro" id="IPR002912">
    <property type="entry name" value="ACT_dom"/>
</dbReference>
<dbReference type="GO" id="GO:0004664">
    <property type="term" value="F:prephenate dehydratase activity"/>
    <property type="evidence" value="ECO:0007669"/>
    <property type="project" value="UniProtKB-EC"/>
</dbReference>
<keyword evidence="13" id="KW-0413">Isomerase</keyword>
<evidence type="ECO:0000256" key="7">
    <source>
        <dbReference type="ARBA" id="ARBA00014401"/>
    </source>
</evidence>
<keyword evidence="23" id="KW-1185">Reference proteome</keyword>
<dbReference type="EC" id="4.2.1.51" evidence="6"/>
<dbReference type="SUPFAM" id="SSF53850">
    <property type="entry name" value="Periplasmic binding protein-like II"/>
    <property type="match status" value="1"/>
</dbReference>
<sequence length="372" mass="42836">MKDLKQCRQEIDEIDEQMMALFERRMKVAKDVVTYKMAHHMEIFQSEREAQVIQNNVSRIQSEDLHSYAKLFLTSMMNISKSYQTTFLPHPQTLTYALPKVNNITVGFQGVPGSFSQKALDTYFDKQTQRQQYTHFKDVFEALKRDEIDYGIVPLENSSTGAINDNYDAIRDYGFYIVGEQSLSVSQHLLGIKGAKLEDIQEVYSHPQGLLQTSLFLEKHHIQPHEYENTAMAAKYVSTLQNPHIGAIASSQAAQLYDLDILQDNIQNIQNNATRFIIFGKQLEVVEDASCISIVFTLPHQVGALYQVMKIIYDYAINMLRIESRPLLETPWEYYFYVDLEGSLKDVAMIQALEDMKAHTKTMRVLGNYVKK</sequence>
<dbReference type="SMART" id="SM00830">
    <property type="entry name" value="CM_2"/>
    <property type="match status" value="1"/>
</dbReference>
<evidence type="ECO:0000256" key="14">
    <source>
        <dbReference type="ARBA" id="ARBA00023239"/>
    </source>
</evidence>